<reference evidence="9" key="1">
    <citation type="submission" date="2017-11" db="EMBL/GenBank/DDBJ databases">
        <title>Genome sequencing of Fusobacterium periodonticum KCOM 1282.</title>
        <authorList>
            <person name="Kook J.-K."/>
            <person name="Park S.-N."/>
            <person name="Lim Y.K."/>
        </authorList>
    </citation>
    <scope>NUCLEOTIDE SEQUENCE [LARGE SCALE GENOMIC DNA]</scope>
    <source>
        <strain evidence="9">KCOM 1282</strain>
    </source>
</reference>
<dbReference type="Pfam" id="PF00589">
    <property type="entry name" value="Phage_integrase"/>
    <property type="match status" value="1"/>
</dbReference>
<dbReference type="GO" id="GO:0003677">
    <property type="term" value="F:DNA binding"/>
    <property type="evidence" value="ECO:0007669"/>
    <property type="project" value="UniProtKB-UniRule"/>
</dbReference>
<evidence type="ECO:0000313" key="9">
    <source>
        <dbReference type="Proteomes" id="UP000231749"/>
    </source>
</evidence>
<evidence type="ECO:0000256" key="2">
    <source>
        <dbReference type="ARBA" id="ARBA00022908"/>
    </source>
</evidence>
<keyword evidence="2" id="KW-0229">DNA integration</keyword>
<dbReference type="CDD" id="cd00796">
    <property type="entry name" value="INT_Rci_Hp1_C"/>
    <property type="match status" value="1"/>
</dbReference>
<accession>A0AAD0ASZ4</accession>
<evidence type="ECO:0000256" key="5">
    <source>
        <dbReference type="PROSITE-ProRule" id="PRU01248"/>
    </source>
</evidence>
<dbReference type="InterPro" id="IPR013762">
    <property type="entry name" value="Integrase-like_cat_sf"/>
</dbReference>
<dbReference type="InterPro" id="IPR004107">
    <property type="entry name" value="Integrase_SAM-like_N"/>
</dbReference>
<feature type="domain" description="Tyr recombinase" evidence="6">
    <location>
        <begin position="164"/>
        <end position="340"/>
    </location>
</feature>
<keyword evidence="3 5" id="KW-0238">DNA-binding</keyword>
<evidence type="ECO:0000256" key="3">
    <source>
        <dbReference type="ARBA" id="ARBA00023125"/>
    </source>
</evidence>
<dbReference type="Pfam" id="PF14659">
    <property type="entry name" value="Phage_int_SAM_3"/>
    <property type="match status" value="1"/>
</dbReference>
<evidence type="ECO:0000256" key="4">
    <source>
        <dbReference type="ARBA" id="ARBA00023172"/>
    </source>
</evidence>
<dbReference type="GO" id="GO:0006310">
    <property type="term" value="P:DNA recombination"/>
    <property type="evidence" value="ECO:0007669"/>
    <property type="project" value="UniProtKB-KW"/>
</dbReference>
<evidence type="ECO:0000259" key="6">
    <source>
        <dbReference type="PROSITE" id="PS51898"/>
    </source>
</evidence>
<dbReference type="InterPro" id="IPR010998">
    <property type="entry name" value="Integrase_recombinase_N"/>
</dbReference>
<dbReference type="PROSITE" id="PS51900">
    <property type="entry name" value="CB"/>
    <property type="match status" value="1"/>
</dbReference>
<dbReference type="InterPro" id="IPR028259">
    <property type="entry name" value="AP2-like_int_N"/>
</dbReference>
<proteinExistence type="inferred from homology"/>
<dbReference type="Gene3D" id="1.10.150.130">
    <property type="match status" value="1"/>
</dbReference>
<comment type="similarity">
    <text evidence="1">Belongs to the 'phage' integrase family.</text>
</comment>
<dbReference type="SUPFAM" id="SSF56349">
    <property type="entry name" value="DNA breaking-rejoining enzymes"/>
    <property type="match status" value="1"/>
</dbReference>
<evidence type="ECO:0000259" key="7">
    <source>
        <dbReference type="PROSITE" id="PS51900"/>
    </source>
</evidence>
<dbReference type="PANTHER" id="PTHR30629:SF2">
    <property type="entry name" value="PROPHAGE INTEGRASE INTS-RELATED"/>
    <property type="match status" value="1"/>
</dbReference>
<evidence type="ECO:0000313" key="8">
    <source>
        <dbReference type="EMBL" id="ATV67010.1"/>
    </source>
</evidence>
<dbReference type="InterPro" id="IPR011010">
    <property type="entry name" value="DNA_brk_join_enz"/>
</dbReference>
<dbReference type="EMBL" id="CP024702">
    <property type="protein sequence ID" value="ATV67010.1"/>
    <property type="molecule type" value="Genomic_DNA"/>
</dbReference>
<dbReference type="AlphaFoldDB" id="A0AAD0ASZ4"/>
<dbReference type="InterPro" id="IPR050808">
    <property type="entry name" value="Phage_Integrase"/>
</dbReference>
<name>A0AAD0ASZ4_9FUSO</name>
<gene>
    <name evidence="8" type="ORF">CTM86_10785</name>
</gene>
<feature type="domain" description="Core-binding (CB)" evidence="7">
    <location>
        <begin position="65"/>
        <end position="142"/>
    </location>
</feature>
<dbReference type="RefSeq" id="WP_099989600.1">
    <property type="nucleotide sequence ID" value="NZ_CP024701.1"/>
</dbReference>
<dbReference type="PANTHER" id="PTHR30629">
    <property type="entry name" value="PROPHAGE INTEGRASE"/>
    <property type="match status" value="1"/>
</dbReference>
<dbReference type="Proteomes" id="UP000231749">
    <property type="component" value="Chromosome"/>
</dbReference>
<sequence length="343" mass="40240">MKNENGSGSIYKQKGKRRKCWVARVTVGFVDGKQKRKIIGTYETRKEAQAELLGYLNNPTLYSGKTFKDVKDLWYSSYSKTVSNVTLKNVNNQLKKLEVFDDVKIKELKLYTLQKFFDDLESAYRSKFVLRSALNMIFEFALKNEFIETNRIKFIELGKNEKIVERKIFTTDEIKILFDNLDSENRFIKKMTYATLILIYTGLRISEFMNLKTKDIDLEKNVLSIVESKTTAGVRKVPISQKIIHLFRENIDYTKEYFLFNKQGGHYNYANFFQQFKTMLDLLNIEEHTIHDTRHTFATLLNNANANSTSIIKLIGHTDFKMTEEVYTHKDIEELRKAVNLLN</sequence>
<dbReference type="InterPro" id="IPR044068">
    <property type="entry name" value="CB"/>
</dbReference>
<dbReference type="GO" id="GO:0015074">
    <property type="term" value="P:DNA integration"/>
    <property type="evidence" value="ECO:0007669"/>
    <property type="project" value="UniProtKB-KW"/>
</dbReference>
<dbReference type="InterPro" id="IPR002104">
    <property type="entry name" value="Integrase_catalytic"/>
</dbReference>
<organism evidence="8 9">
    <name type="scientific">Fusobacterium pseudoperiodonticum</name>
    <dbReference type="NCBI Taxonomy" id="2663009"/>
    <lineage>
        <taxon>Bacteria</taxon>
        <taxon>Fusobacteriati</taxon>
        <taxon>Fusobacteriota</taxon>
        <taxon>Fusobacteriia</taxon>
        <taxon>Fusobacteriales</taxon>
        <taxon>Fusobacteriaceae</taxon>
        <taxon>Fusobacterium</taxon>
    </lineage>
</organism>
<dbReference type="Gene3D" id="1.10.443.10">
    <property type="entry name" value="Intergrase catalytic core"/>
    <property type="match status" value="1"/>
</dbReference>
<dbReference type="Pfam" id="PF14657">
    <property type="entry name" value="Arm-DNA-bind_4"/>
    <property type="match status" value="1"/>
</dbReference>
<evidence type="ECO:0000256" key="1">
    <source>
        <dbReference type="ARBA" id="ARBA00008857"/>
    </source>
</evidence>
<protein>
    <submittedName>
        <fullName evidence="8">Site-specific integrase</fullName>
    </submittedName>
</protein>
<dbReference type="PROSITE" id="PS51898">
    <property type="entry name" value="TYR_RECOMBINASE"/>
    <property type="match status" value="1"/>
</dbReference>
<keyword evidence="4" id="KW-0233">DNA recombination</keyword>